<keyword evidence="1" id="KW-0812">Transmembrane</keyword>
<proteinExistence type="predicted"/>
<reference evidence="2" key="1">
    <citation type="submission" date="2015-12" db="EMBL/GenBank/DDBJ databases">
        <title>Gene expression during late stages of embryo sac development: a critical building block for successful pollen-pistil interactions.</title>
        <authorList>
            <person name="Liu Y."/>
            <person name="Joly V."/>
            <person name="Sabar M."/>
            <person name="Matton D.P."/>
        </authorList>
    </citation>
    <scope>NUCLEOTIDE SEQUENCE</scope>
</reference>
<protein>
    <submittedName>
        <fullName evidence="2">Putative ovule protein</fullName>
    </submittedName>
</protein>
<keyword evidence="1" id="KW-1133">Transmembrane helix</keyword>
<sequence>MNTENLNILEEGEEVFIFLLSFLFCSFICLRTCTCSSYRALGYIWLQLEVGQIWNYVVRQLLLHNNITTFASVKTSRLAIFSLVEAPRNLFCSKNIKR</sequence>
<dbReference type="AlphaFoldDB" id="A0A0V0H6L0"/>
<evidence type="ECO:0000313" key="2">
    <source>
        <dbReference type="EMBL" id="JAP15722.1"/>
    </source>
</evidence>
<feature type="transmembrane region" description="Helical" evidence="1">
    <location>
        <begin position="15"/>
        <end position="33"/>
    </location>
</feature>
<keyword evidence="1" id="KW-0472">Membrane</keyword>
<accession>A0A0V0H6L0</accession>
<name>A0A0V0H6L0_SOLCH</name>
<dbReference type="EMBL" id="GEDG01024771">
    <property type="protein sequence ID" value="JAP15722.1"/>
    <property type="molecule type" value="Transcribed_RNA"/>
</dbReference>
<organism evidence="2">
    <name type="scientific">Solanum chacoense</name>
    <name type="common">Chaco potato</name>
    <dbReference type="NCBI Taxonomy" id="4108"/>
    <lineage>
        <taxon>Eukaryota</taxon>
        <taxon>Viridiplantae</taxon>
        <taxon>Streptophyta</taxon>
        <taxon>Embryophyta</taxon>
        <taxon>Tracheophyta</taxon>
        <taxon>Spermatophyta</taxon>
        <taxon>Magnoliopsida</taxon>
        <taxon>eudicotyledons</taxon>
        <taxon>Gunneridae</taxon>
        <taxon>Pentapetalae</taxon>
        <taxon>asterids</taxon>
        <taxon>lamiids</taxon>
        <taxon>Solanales</taxon>
        <taxon>Solanaceae</taxon>
        <taxon>Solanoideae</taxon>
        <taxon>Solaneae</taxon>
        <taxon>Solanum</taxon>
    </lineage>
</organism>
<evidence type="ECO:0000256" key="1">
    <source>
        <dbReference type="SAM" id="Phobius"/>
    </source>
</evidence>